<organism evidence="1 2">
    <name type="scientific">Crocodylus porosus</name>
    <name type="common">Saltwater crocodile</name>
    <name type="synonym">Estuarine crocodile</name>
    <dbReference type="NCBI Taxonomy" id="8502"/>
    <lineage>
        <taxon>Eukaryota</taxon>
        <taxon>Metazoa</taxon>
        <taxon>Chordata</taxon>
        <taxon>Craniata</taxon>
        <taxon>Vertebrata</taxon>
        <taxon>Euteleostomi</taxon>
        <taxon>Archelosauria</taxon>
        <taxon>Archosauria</taxon>
        <taxon>Crocodylia</taxon>
        <taxon>Longirostres</taxon>
        <taxon>Crocodylidae</taxon>
        <taxon>Crocodylus</taxon>
    </lineage>
</organism>
<dbReference type="OMA" id="EWRTKYD"/>
<dbReference type="PANTHER" id="PTHR14187">
    <property type="entry name" value="ALPHA KINASE/ELONGATION FACTOR 2 KINASE"/>
    <property type="match status" value="1"/>
</dbReference>
<reference evidence="1" key="1">
    <citation type="submission" date="2025-08" db="UniProtKB">
        <authorList>
            <consortium name="Ensembl"/>
        </authorList>
    </citation>
    <scope>IDENTIFICATION</scope>
</reference>
<dbReference type="SUPFAM" id="SSF53067">
    <property type="entry name" value="Actin-like ATPase domain"/>
    <property type="match status" value="2"/>
</dbReference>
<evidence type="ECO:0000313" key="1">
    <source>
        <dbReference type="Ensembl" id="ENSCPRP00005002419.1"/>
    </source>
</evidence>
<gene>
    <name evidence="1" type="primary">LOC109316843</name>
</gene>
<keyword evidence="2" id="KW-1185">Reference proteome</keyword>
<accession>A0A7M4E088</accession>
<reference evidence="1" key="2">
    <citation type="submission" date="2025-09" db="UniProtKB">
        <authorList>
            <consortium name="Ensembl"/>
        </authorList>
    </citation>
    <scope>IDENTIFICATION</scope>
</reference>
<dbReference type="Ensembl" id="ENSCPRT00005002819.1">
    <property type="protein sequence ID" value="ENSCPRP00005002419.1"/>
    <property type="gene ID" value="ENSCPRG00005001757.1"/>
</dbReference>
<dbReference type="CDD" id="cd10229">
    <property type="entry name" value="ASKHA_NBD_HSP70_HSPA12"/>
    <property type="match status" value="1"/>
</dbReference>
<dbReference type="GeneTree" id="ENSGT00940000172024"/>
<dbReference type="Proteomes" id="UP000594220">
    <property type="component" value="Unplaced"/>
</dbReference>
<name>A0A7M4E088_CROPO</name>
<protein>
    <submittedName>
        <fullName evidence="1">Heat shock 70 kDa protein 12A-like</fullName>
    </submittedName>
</protein>
<dbReference type="PANTHER" id="PTHR14187:SF5">
    <property type="entry name" value="HEAT SHOCK 70 KDA PROTEIN 12A"/>
    <property type="match status" value="1"/>
</dbReference>
<proteinExistence type="predicted"/>
<dbReference type="AlphaFoldDB" id="A0A7M4E088"/>
<sequence length="659" mass="74578">MPRLRDAGPGCGCRCWDGTRDVSQQEADRDHAAPSALATKQVVLHSTSSVISMADKSLFIIAIDFGTSYSGYCFALESCVDQIRQVFWGMEHGFKTVKTPTCILFNEKKEFKKFGYDAVMKYNTFPASEAPKWYFFQNFKMKLYNQVSGTLKITSNMELEADNGRMLPALTVFSESLRYMKDHALNSIGEASFQTACEPEDITWVVTVPAIWDASARQFMRLAAKEAGLITDMFSEKLIIALEPEAASVWCKQLPRSGFVAEGSHREKFEESPGTHYIVVDCGGNVFFPLQPVMSILFFLNKLTNLILWCLGGTIDITVHEIQQDKTLKELHKASGGGWGGNTVDENFKAFLREIFHGGIWDEYIKKYPTEFHQMMYNFGLQKCSSSRDDVYLHCYTNLIKVAEQKQDISLFFNHVEGTHWHDGIIMITYEKMKSFFAYSTGKIIGALKEILRKPEMATVQYILLVGGFASSIILRDEIYHTFSERYSILCPMEAQAAIVKGAVLFGYNSQIVASRISARTYGVAVCHAFDAAVHDERKKRVSKTDNYVYCTDLFKRLVGIGDLINIDEDVHYTFTPVEPDQTSMQLRFCCTEKENAKYIDEKGMKMLGSCTVPMPNPELGRNRQVRLDVKFGLTEFKATATDLTSNQSRTVMIDFLTM</sequence>
<evidence type="ECO:0000313" key="2">
    <source>
        <dbReference type="Proteomes" id="UP000594220"/>
    </source>
</evidence>
<dbReference type="Gene3D" id="3.30.420.40">
    <property type="match status" value="1"/>
</dbReference>
<dbReference type="InterPro" id="IPR043129">
    <property type="entry name" value="ATPase_NBD"/>
</dbReference>